<dbReference type="PANTHER" id="PTHR33121">
    <property type="entry name" value="CYCLIC DI-GMP PHOSPHODIESTERASE PDEF"/>
    <property type="match status" value="1"/>
</dbReference>
<dbReference type="PANTHER" id="PTHR33121:SF76">
    <property type="entry name" value="SIGNALING PROTEIN"/>
    <property type="match status" value="1"/>
</dbReference>
<evidence type="ECO:0000313" key="3">
    <source>
        <dbReference type="Proteomes" id="UP000027219"/>
    </source>
</evidence>
<organism evidence="2 3">
    <name type="scientific">Vibrio fortis</name>
    <dbReference type="NCBI Taxonomy" id="212667"/>
    <lineage>
        <taxon>Bacteria</taxon>
        <taxon>Pseudomonadati</taxon>
        <taxon>Pseudomonadota</taxon>
        <taxon>Gammaproteobacteria</taxon>
        <taxon>Vibrionales</taxon>
        <taxon>Vibrionaceae</taxon>
        <taxon>Vibrio</taxon>
    </lineage>
</organism>
<gene>
    <name evidence="2" type="ORF">VFDL14_00080</name>
</gene>
<dbReference type="Pfam" id="PF00563">
    <property type="entry name" value="EAL"/>
    <property type="match status" value="1"/>
</dbReference>
<sequence>MNQSQTPLETRTAVSLSDILSKRSLYSYVQSIRDLKRQTTYGHEVLVRGPLNSLWHRPDQLFIAAQSQQLSRQLEIVILEVHLENIAALTSTGCYTVNLAPNLLLDKTVFQILNRYALAERIKIELTEHLPIQDWQPIKQRMAQLRKQGYQFWLDDVGCGFFDLALIDEVKPEVVKLCIKIISRLTFDPTLVDEIKAVVKAVHSYGGAVLAEGIEEQVQLEMAQQLNIDLAQGYLFDKPQPLV</sequence>
<dbReference type="PROSITE" id="PS50883">
    <property type="entry name" value="EAL"/>
    <property type="match status" value="1"/>
</dbReference>
<dbReference type="STRING" id="212667.VFDL14_00080"/>
<protein>
    <submittedName>
        <fullName evidence="2">Diguanylate cyclase</fullName>
    </submittedName>
</protein>
<keyword evidence="3" id="KW-1185">Reference proteome</keyword>
<dbReference type="InterPro" id="IPR035919">
    <property type="entry name" value="EAL_sf"/>
</dbReference>
<dbReference type="RefSeq" id="WP_032550915.1">
    <property type="nucleotide sequence ID" value="NZ_JFFR01000014.1"/>
</dbReference>
<dbReference type="EMBL" id="JFFR01000014">
    <property type="protein sequence ID" value="KDN28711.1"/>
    <property type="molecule type" value="Genomic_DNA"/>
</dbReference>
<name>A0A066UMS9_9VIBR</name>
<dbReference type="OrthoDB" id="5894408at2"/>
<dbReference type="InterPro" id="IPR001633">
    <property type="entry name" value="EAL_dom"/>
</dbReference>
<dbReference type="InterPro" id="IPR050706">
    <property type="entry name" value="Cyclic-di-GMP_PDE-like"/>
</dbReference>
<dbReference type="SMART" id="SM00052">
    <property type="entry name" value="EAL"/>
    <property type="match status" value="1"/>
</dbReference>
<feature type="domain" description="EAL" evidence="1">
    <location>
        <begin position="9"/>
        <end position="243"/>
    </location>
</feature>
<dbReference type="Proteomes" id="UP000027219">
    <property type="component" value="Unassembled WGS sequence"/>
</dbReference>
<evidence type="ECO:0000313" key="2">
    <source>
        <dbReference type="EMBL" id="KDN28711.1"/>
    </source>
</evidence>
<dbReference type="Gene3D" id="3.20.20.450">
    <property type="entry name" value="EAL domain"/>
    <property type="match status" value="1"/>
</dbReference>
<proteinExistence type="predicted"/>
<dbReference type="AlphaFoldDB" id="A0A066UMS9"/>
<reference evidence="2 3" key="1">
    <citation type="submission" date="2014-02" db="EMBL/GenBank/DDBJ databases">
        <title>Vibrio fortis Dalian14 Genome Sequencing.</title>
        <authorList>
            <person name="Wang Y."/>
            <person name="Song L."/>
            <person name="Liu G."/>
            <person name="Ding J."/>
        </authorList>
    </citation>
    <scope>NUCLEOTIDE SEQUENCE [LARGE SCALE GENOMIC DNA]</scope>
    <source>
        <strain evidence="2 3">Dalian14</strain>
    </source>
</reference>
<comment type="caution">
    <text evidence="2">The sequence shown here is derived from an EMBL/GenBank/DDBJ whole genome shotgun (WGS) entry which is preliminary data.</text>
</comment>
<dbReference type="SUPFAM" id="SSF141868">
    <property type="entry name" value="EAL domain-like"/>
    <property type="match status" value="1"/>
</dbReference>
<accession>A0A066UMS9</accession>
<dbReference type="CDD" id="cd01948">
    <property type="entry name" value="EAL"/>
    <property type="match status" value="1"/>
</dbReference>
<evidence type="ECO:0000259" key="1">
    <source>
        <dbReference type="PROSITE" id="PS50883"/>
    </source>
</evidence>
<dbReference type="GO" id="GO:0071111">
    <property type="term" value="F:cyclic-guanylate-specific phosphodiesterase activity"/>
    <property type="evidence" value="ECO:0007669"/>
    <property type="project" value="InterPro"/>
</dbReference>